<dbReference type="PIRSF" id="PIRSF001338">
    <property type="entry name" value="AIR_carboxylase"/>
    <property type="match status" value="1"/>
</dbReference>
<gene>
    <name evidence="3 7" type="primary">purE</name>
    <name evidence="7" type="ORF">H9L01_08120</name>
</gene>
<dbReference type="HAMAP" id="MF_01929">
    <property type="entry name" value="PurE_classI"/>
    <property type="match status" value="1"/>
</dbReference>
<comment type="function">
    <text evidence="3 4">Catalyzes the conversion of N5-carboxyaminoimidazole ribonucleotide (N5-CAIR) to 4-carboxy-5-aminoimidazole ribonucleotide (CAIR).</text>
</comment>
<dbReference type="RefSeq" id="WP_187533461.1">
    <property type="nucleotide sequence ID" value="NZ_CBCSHU010000007.1"/>
</dbReference>
<comment type="pathway">
    <text evidence="3 4">Purine metabolism; IMP biosynthesis via de novo pathway; 5-amino-1-(5-phospho-D-ribosyl)imidazole-4-carboxylate from 5-amino-1-(5-phospho-D-ribosyl)imidazole (N5-CAIR route): step 2/2.</text>
</comment>
<name>A0A7G9RXK6_9FIRM</name>
<keyword evidence="1 3" id="KW-0658">Purine biosynthesis</keyword>
<dbReference type="Proteomes" id="UP000515928">
    <property type="component" value="Chromosome"/>
</dbReference>
<evidence type="ECO:0000313" key="7">
    <source>
        <dbReference type="EMBL" id="QNN60331.1"/>
    </source>
</evidence>
<comment type="catalytic activity">
    <reaction evidence="3 4">
        <text>5-carboxyamino-1-(5-phospho-D-ribosyl)imidazole + H(+) = 5-amino-1-(5-phospho-D-ribosyl)imidazole-4-carboxylate</text>
        <dbReference type="Rhea" id="RHEA:13193"/>
        <dbReference type="ChEBI" id="CHEBI:15378"/>
        <dbReference type="ChEBI" id="CHEBI:58730"/>
        <dbReference type="ChEBI" id="CHEBI:77657"/>
        <dbReference type="EC" id="5.4.99.18"/>
    </reaction>
</comment>
<evidence type="ECO:0000256" key="3">
    <source>
        <dbReference type="HAMAP-Rule" id="MF_01929"/>
    </source>
</evidence>
<dbReference type="InterPro" id="IPR033747">
    <property type="entry name" value="PurE_ClassI"/>
</dbReference>
<keyword evidence="2 3" id="KW-0413">Isomerase</keyword>
<reference evidence="7 8" key="1">
    <citation type="submission" date="2020-08" db="EMBL/GenBank/DDBJ databases">
        <title>Genome sequence of Erysipelothrix inopinata DSM 15511T.</title>
        <authorList>
            <person name="Hyun D.-W."/>
            <person name="Bae J.-W."/>
        </authorList>
    </citation>
    <scope>NUCLEOTIDE SEQUENCE [LARGE SCALE GENOMIC DNA]</scope>
    <source>
        <strain evidence="7 8">DSM 15511</strain>
    </source>
</reference>
<dbReference type="GO" id="GO:0016829">
    <property type="term" value="F:lyase activity"/>
    <property type="evidence" value="ECO:0007669"/>
    <property type="project" value="UniProtKB-KW"/>
</dbReference>
<organism evidence="7 8">
    <name type="scientific">Erysipelothrix inopinata</name>
    <dbReference type="NCBI Taxonomy" id="225084"/>
    <lineage>
        <taxon>Bacteria</taxon>
        <taxon>Bacillati</taxon>
        <taxon>Bacillota</taxon>
        <taxon>Erysipelotrichia</taxon>
        <taxon>Erysipelotrichales</taxon>
        <taxon>Erysipelotrichaceae</taxon>
        <taxon>Erysipelothrix</taxon>
    </lineage>
</organism>
<dbReference type="Pfam" id="PF00731">
    <property type="entry name" value="AIRC"/>
    <property type="match status" value="1"/>
</dbReference>
<dbReference type="InterPro" id="IPR000031">
    <property type="entry name" value="PurE_dom"/>
</dbReference>
<evidence type="ECO:0000256" key="5">
    <source>
        <dbReference type="PIRSR" id="PIRSR001338-1"/>
    </source>
</evidence>
<keyword evidence="7" id="KW-0456">Lyase</keyword>
<protein>
    <recommendedName>
        <fullName evidence="3 4">N5-carboxyaminoimidazole ribonucleotide mutase</fullName>
        <shortName evidence="3 4">N5-CAIR mutase</shortName>
        <ecNumber evidence="3 4">5.4.99.18</ecNumber>
    </recommendedName>
    <alternativeName>
        <fullName evidence="3">5-(carboxyamino)imidazole ribonucleotide mutase</fullName>
    </alternativeName>
</protein>
<dbReference type="KEGG" id="eio:H9L01_08120"/>
<dbReference type="PANTHER" id="PTHR23046:SF2">
    <property type="entry name" value="PHOSPHORIBOSYLAMINOIMIDAZOLE CARBOXYLASE"/>
    <property type="match status" value="1"/>
</dbReference>
<feature type="binding site" evidence="3 5">
    <location>
        <position position="9"/>
    </location>
    <ligand>
        <name>substrate</name>
    </ligand>
</feature>
<dbReference type="SMART" id="SM01001">
    <property type="entry name" value="AIRC"/>
    <property type="match status" value="1"/>
</dbReference>
<dbReference type="UniPathway" id="UPA00074">
    <property type="reaction ID" value="UER00943"/>
</dbReference>
<dbReference type="NCBIfam" id="TIGR01162">
    <property type="entry name" value="purE"/>
    <property type="match status" value="1"/>
</dbReference>
<dbReference type="InterPro" id="IPR024694">
    <property type="entry name" value="PurE_prokaryotes"/>
</dbReference>
<evidence type="ECO:0000256" key="4">
    <source>
        <dbReference type="PIRNR" id="PIRNR001338"/>
    </source>
</evidence>
<evidence type="ECO:0000256" key="2">
    <source>
        <dbReference type="ARBA" id="ARBA00023235"/>
    </source>
</evidence>
<sequence length="158" mass="17162">MKVSVIMGSISDKECVKDCINVLKNFNINYEVKVISAHRALFDLQAYCEQEKECTDVYIAFAGKAAHLAGVIAGINIQPVIGVPVKSTALDGMDALLSTVQMPQGVPVATVAINGSANAAYLAIQMLSIRDPQLKESLIQHKESMREHVLDMNKALDF</sequence>
<feature type="binding site" evidence="3 5">
    <location>
        <position position="39"/>
    </location>
    <ligand>
        <name>substrate</name>
    </ligand>
</feature>
<dbReference type="SUPFAM" id="SSF52255">
    <property type="entry name" value="N5-CAIR mutase (phosphoribosylaminoimidazole carboxylase, PurE)"/>
    <property type="match status" value="1"/>
</dbReference>
<evidence type="ECO:0000313" key="8">
    <source>
        <dbReference type="Proteomes" id="UP000515928"/>
    </source>
</evidence>
<accession>A0A7G9RXK6</accession>
<evidence type="ECO:0000256" key="1">
    <source>
        <dbReference type="ARBA" id="ARBA00022755"/>
    </source>
</evidence>
<proteinExistence type="inferred from homology"/>
<feature type="domain" description="PurE" evidence="6">
    <location>
        <begin position="1"/>
        <end position="149"/>
    </location>
</feature>
<dbReference type="Gene3D" id="3.40.50.1970">
    <property type="match status" value="1"/>
</dbReference>
<feature type="binding site" evidence="3 5">
    <location>
        <position position="12"/>
    </location>
    <ligand>
        <name>substrate</name>
    </ligand>
</feature>
<dbReference type="GO" id="GO:0006189">
    <property type="term" value="P:'de novo' IMP biosynthetic process"/>
    <property type="evidence" value="ECO:0007669"/>
    <property type="project" value="UniProtKB-UniRule"/>
</dbReference>
<keyword evidence="8" id="KW-1185">Reference proteome</keyword>
<dbReference type="AlphaFoldDB" id="A0A7G9RXK6"/>
<dbReference type="EMBL" id="CP060715">
    <property type="protein sequence ID" value="QNN60331.1"/>
    <property type="molecule type" value="Genomic_DNA"/>
</dbReference>
<evidence type="ECO:0000259" key="6">
    <source>
        <dbReference type="SMART" id="SM01001"/>
    </source>
</evidence>
<comment type="similarity">
    <text evidence="3">Belongs to the AIR carboxylase family. Class I subfamily.</text>
</comment>
<dbReference type="PANTHER" id="PTHR23046">
    <property type="entry name" value="PHOSPHORIBOSYLAMINOIMIDAZOLE CARBOXYLASE CATALYTIC SUBUNIT"/>
    <property type="match status" value="1"/>
</dbReference>
<dbReference type="EC" id="5.4.99.18" evidence="3 4"/>
<dbReference type="GO" id="GO:0034023">
    <property type="term" value="F:5-(carboxyamino)imidazole ribonucleotide mutase activity"/>
    <property type="evidence" value="ECO:0007669"/>
    <property type="project" value="UniProtKB-UniRule"/>
</dbReference>